<keyword evidence="4 9" id="KW-0347">Helicase</keyword>
<evidence type="ECO:0000256" key="9">
    <source>
        <dbReference type="RuleBase" id="RU000492"/>
    </source>
</evidence>
<dbReference type="InterPro" id="IPR027417">
    <property type="entry name" value="P-loop_NTPase"/>
</dbReference>
<evidence type="ECO:0000313" key="14">
    <source>
        <dbReference type="EMBL" id="GIX64756.1"/>
    </source>
</evidence>
<name>A0AAV4LX41_BABCB</name>
<dbReference type="PROSITE" id="PS51192">
    <property type="entry name" value="HELICASE_ATP_BIND_1"/>
    <property type="match status" value="1"/>
</dbReference>
<dbReference type="CDD" id="cd17967">
    <property type="entry name" value="DEADc_DDX3_DDX4"/>
    <property type="match status" value="1"/>
</dbReference>
<dbReference type="GO" id="GO:0003724">
    <property type="term" value="F:RNA helicase activity"/>
    <property type="evidence" value="ECO:0007669"/>
    <property type="project" value="UniProtKB-EC"/>
</dbReference>
<feature type="domain" description="DEAD-box RNA helicase Q" evidence="13">
    <location>
        <begin position="150"/>
        <end position="178"/>
    </location>
</feature>
<evidence type="ECO:0000256" key="10">
    <source>
        <dbReference type="SAM" id="MobiDB-lite"/>
    </source>
</evidence>
<keyword evidence="3 9" id="KW-0378">Hydrolase</keyword>
<dbReference type="GO" id="GO:0005524">
    <property type="term" value="F:ATP binding"/>
    <property type="evidence" value="ECO:0007669"/>
    <property type="project" value="UniProtKB-KW"/>
</dbReference>
<comment type="caution">
    <text evidence="14">The sequence shown here is derived from an EMBL/GenBank/DDBJ whole genome shotgun (WGS) entry which is preliminary data.</text>
</comment>
<dbReference type="CDD" id="cd18787">
    <property type="entry name" value="SF2_C_DEAD"/>
    <property type="match status" value="1"/>
</dbReference>
<evidence type="ECO:0000256" key="7">
    <source>
        <dbReference type="ARBA" id="ARBA00047984"/>
    </source>
</evidence>
<feature type="region of interest" description="Disordered" evidence="10">
    <location>
        <begin position="550"/>
        <end position="613"/>
    </location>
</feature>
<keyword evidence="15" id="KW-1185">Reference proteome</keyword>
<dbReference type="PROSITE" id="PS51195">
    <property type="entry name" value="Q_MOTIF"/>
    <property type="match status" value="1"/>
</dbReference>
<dbReference type="GO" id="GO:0003723">
    <property type="term" value="F:RNA binding"/>
    <property type="evidence" value="ECO:0007669"/>
    <property type="project" value="UniProtKB-KW"/>
</dbReference>
<feature type="compositionally biased region" description="Low complexity" evidence="10">
    <location>
        <begin position="1"/>
        <end position="13"/>
    </location>
</feature>
<evidence type="ECO:0000256" key="5">
    <source>
        <dbReference type="ARBA" id="ARBA00022840"/>
    </source>
</evidence>
<feature type="domain" description="Helicase ATP-binding" evidence="11">
    <location>
        <begin position="181"/>
        <end position="368"/>
    </location>
</feature>
<comment type="similarity">
    <text evidence="9">Belongs to the DEAD box helicase family.</text>
</comment>
<evidence type="ECO:0000256" key="1">
    <source>
        <dbReference type="ARBA" id="ARBA00012552"/>
    </source>
</evidence>
<feature type="region of interest" description="Disordered" evidence="10">
    <location>
        <begin position="1"/>
        <end position="103"/>
    </location>
</feature>
<evidence type="ECO:0000256" key="3">
    <source>
        <dbReference type="ARBA" id="ARBA00022801"/>
    </source>
</evidence>
<dbReference type="PANTHER" id="PTHR47958">
    <property type="entry name" value="ATP-DEPENDENT RNA HELICASE DBP3"/>
    <property type="match status" value="1"/>
</dbReference>
<sequence>MNNEAPNATEAAPKPSKRVYVPPSRRNQVDGSGSTASGFTSGNRGANRPARQFNDENRRNILDGSVPNENSGSYSRRDRFGDRAFGDRGRDAGSYPSPWANRGGRRYIREQEKDVFGEMDTCTHAGINFNSYENIPVQMTGNKANTIIPVEDFETGIHELLMVNIRRVNYTKPTPIQKHSIPVIMAGRDLMACAQTGSGKTAAFLLPICTAMLTSGPPETPAMSSYSHRQAHPVCLVLSPTRELAMQTFTEARKFIFATGIRAVVLYGGSEVRGQLFELDRGCDICVATPGRLTDFIDRNKVGLTCVKYLVLDEADRMLDMGFAPQIRSIVDNSNMPQAGRQTVMFSATFPKEIQQLARDFLTDYLYLAVGRVGSTNEFIRQRLLYADQEQKLRYLIKLLRENANGLVLVFVETKRRADMIEGQLLKDNFMAVTIHGDRSQQDREEALRLFKTGERPILVATDVAARGLDINNITHVINYDLPSNIDDYVHRIGRTGRAGNVGIATSLVNEENRGILRDLLSLLEEANQEVPQWFQKLVTANMYSGGRDYGKRSSGGGKFGRPFASRDMRGHSETVTYNQGNKSRGGGGGGSGGGFSQQSKGSGFREADDEWW</sequence>
<feature type="compositionally biased region" description="Basic and acidic residues" evidence="10">
    <location>
        <begin position="75"/>
        <end position="91"/>
    </location>
</feature>
<dbReference type="GO" id="GO:0016787">
    <property type="term" value="F:hydrolase activity"/>
    <property type="evidence" value="ECO:0007669"/>
    <property type="project" value="UniProtKB-KW"/>
</dbReference>
<dbReference type="FunFam" id="3.40.50.300:FF:000008">
    <property type="entry name" value="ATP-dependent RNA helicase RhlB"/>
    <property type="match status" value="1"/>
</dbReference>
<evidence type="ECO:0000256" key="2">
    <source>
        <dbReference type="ARBA" id="ARBA00022741"/>
    </source>
</evidence>
<feature type="domain" description="Helicase C-terminal" evidence="12">
    <location>
        <begin position="392"/>
        <end position="539"/>
    </location>
</feature>
<dbReference type="InterPro" id="IPR014001">
    <property type="entry name" value="Helicase_ATP-bd"/>
</dbReference>
<proteinExistence type="inferred from homology"/>
<dbReference type="RefSeq" id="XP_067716825.1">
    <property type="nucleotide sequence ID" value="XM_067860724.1"/>
</dbReference>
<dbReference type="InterPro" id="IPR014014">
    <property type="entry name" value="RNA_helicase_DEAD_Q_motif"/>
</dbReference>
<keyword evidence="2 9" id="KW-0547">Nucleotide-binding</keyword>
<dbReference type="EMBL" id="BPLF01000003">
    <property type="protein sequence ID" value="GIX64756.1"/>
    <property type="molecule type" value="Genomic_DNA"/>
</dbReference>
<dbReference type="InterPro" id="IPR011545">
    <property type="entry name" value="DEAD/DEAH_box_helicase_dom"/>
</dbReference>
<evidence type="ECO:0000256" key="4">
    <source>
        <dbReference type="ARBA" id="ARBA00022806"/>
    </source>
</evidence>
<feature type="compositionally biased region" description="Low complexity" evidence="10">
    <location>
        <begin position="31"/>
        <end position="42"/>
    </location>
</feature>
<feature type="compositionally biased region" description="Gly residues" evidence="10">
    <location>
        <begin position="584"/>
        <end position="596"/>
    </location>
</feature>
<evidence type="ECO:0000259" key="12">
    <source>
        <dbReference type="PROSITE" id="PS51194"/>
    </source>
</evidence>
<dbReference type="InterPro" id="IPR044763">
    <property type="entry name" value="Ded1/Dbp1_DEADc"/>
</dbReference>
<keyword evidence="6" id="KW-0694">RNA-binding</keyword>
<dbReference type="Pfam" id="PF00270">
    <property type="entry name" value="DEAD"/>
    <property type="match status" value="1"/>
</dbReference>
<evidence type="ECO:0000256" key="8">
    <source>
        <dbReference type="PROSITE-ProRule" id="PRU00552"/>
    </source>
</evidence>
<reference evidence="14 15" key="1">
    <citation type="submission" date="2021-06" db="EMBL/GenBank/DDBJ databases">
        <title>Genome sequence of Babesia caballi.</title>
        <authorList>
            <person name="Yamagishi J."/>
            <person name="Kidaka T."/>
            <person name="Ochi A."/>
        </authorList>
    </citation>
    <scope>NUCLEOTIDE SEQUENCE [LARGE SCALE GENOMIC DNA]</scope>
    <source>
        <strain evidence="14">USDA-D6B2</strain>
    </source>
</reference>
<evidence type="ECO:0000256" key="6">
    <source>
        <dbReference type="ARBA" id="ARBA00022884"/>
    </source>
</evidence>
<protein>
    <recommendedName>
        <fullName evidence="1">RNA helicase</fullName>
        <ecNumber evidence="1">3.6.4.13</ecNumber>
    </recommendedName>
</protein>
<evidence type="ECO:0000259" key="11">
    <source>
        <dbReference type="PROSITE" id="PS51192"/>
    </source>
</evidence>
<dbReference type="PROSITE" id="PS51194">
    <property type="entry name" value="HELICASE_CTER"/>
    <property type="match status" value="1"/>
</dbReference>
<dbReference type="SMART" id="SM00490">
    <property type="entry name" value="HELICc"/>
    <property type="match status" value="1"/>
</dbReference>
<dbReference type="GeneID" id="94196237"/>
<dbReference type="AlphaFoldDB" id="A0AAV4LX41"/>
<dbReference type="InterPro" id="IPR001650">
    <property type="entry name" value="Helicase_C-like"/>
</dbReference>
<dbReference type="EC" id="3.6.4.13" evidence="1"/>
<dbReference type="SMART" id="SM00487">
    <property type="entry name" value="DEXDc"/>
    <property type="match status" value="1"/>
</dbReference>
<dbReference type="SUPFAM" id="SSF52540">
    <property type="entry name" value="P-loop containing nucleoside triphosphate hydrolases"/>
    <property type="match status" value="1"/>
</dbReference>
<accession>A0AAV4LX41</accession>
<dbReference type="Proteomes" id="UP001497744">
    <property type="component" value="Unassembled WGS sequence"/>
</dbReference>
<organism evidence="14 15">
    <name type="scientific">Babesia caballi</name>
    <dbReference type="NCBI Taxonomy" id="5871"/>
    <lineage>
        <taxon>Eukaryota</taxon>
        <taxon>Sar</taxon>
        <taxon>Alveolata</taxon>
        <taxon>Apicomplexa</taxon>
        <taxon>Aconoidasida</taxon>
        <taxon>Piroplasmida</taxon>
        <taxon>Babesiidae</taxon>
        <taxon>Babesia</taxon>
    </lineage>
</organism>
<dbReference type="FunFam" id="3.40.50.300:FF:000397">
    <property type="entry name" value="Probable ATP-dependent RNA helicase DDX4"/>
    <property type="match status" value="1"/>
</dbReference>
<evidence type="ECO:0000313" key="15">
    <source>
        <dbReference type="Proteomes" id="UP001497744"/>
    </source>
</evidence>
<comment type="catalytic activity">
    <reaction evidence="7">
        <text>ATP + H2O = ADP + phosphate + H(+)</text>
        <dbReference type="Rhea" id="RHEA:13065"/>
        <dbReference type="ChEBI" id="CHEBI:15377"/>
        <dbReference type="ChEBI" id="CHEBI:15378"/>
        <dbReference type="ChEBI" id="CHEBI:30616"/>
        <dbReference type="ChEBI" id="CHEBI:43474"/>
        <dbReference type="ChEBI" id="CHEBI:456216"/>
        <dbReference type="EC" id="3.6.4.13"/>
    </reaction>
</comment>
<dbReference type="Pfam" id="PF00271">
    <property type="entry name" value="Helicase_C"/>
    <property type="match status" value="1"/>
</dbReference>
<evidence type="ECO:0000259" key="13">
    <source>
        <dbReference type="PROSITE" id="PS51195"/>
    </source>
</evidence>
<gene>
    <name evidence="14" type="ORF">BcabD6B2_41910</name>
</gene>
<dbReference type="PROSITE" id="PS00039">
    <property type="entry name" value="DEAD_ATP_HELICASE"/>
    <property type="match status" value="1"/>
</dbReference>
<dbReference type="Gene3D" id="3.40.50.300">
    <property type="entry name" value="P-loop containing nucleotide triphosphate hydrolases"/>
    <property type="match status" value="2"/>
</dbReference>
<feature type="short sequence motif" description="Q motif" evidence="8">
    <location>
        <begin position="150"/>
        <end position="178"/>
    </location>
</feature>
<keyword evidence="5 9" id="KW-0067">ATP-binding</keyword>
<dbReference type="InterPro" id="IPR000629">
    <property type="entry name" value="RNA-helicase_DEAD-box_CS"/>
</dbReference>